<reference evidence="2" key="1">
    <citation type="submission" date="2021-07" db="EMBL/GenBank/DDBJ databases">
        <title>Shinella sp. nov., a novel member of the genus Shinella from water.</title>
        <authorList>
            <person name="Deng Y."/>
        </authorList>
    </citation>
    <scope>NUCLEOTIDE SEQUENCE</scope>
    <source>
        <strain evidence="2">CPCC 100929</strain>
    </source>
</reference>
<evidence type="ECO:0000313" key="3">
    <source>
        <dbReference type="Proteomes" id="UP000996601"/>
    </source>
</evidence>
<evidence type="ECO:0008006" key="4">
    <source>
        <dbReference type="Google" id="ProtNLM"/>
    </source>
</evidence>
<gene>
    <name evidence="2" type="ORF">GB927_004405</name>
</gene>
<evidence type="ECO:0000256" key="1">
    <source>
        <dbReference type="SAM" id="MobiDB-lite"/>
    </source>
</evidence>
<proteinExistence type="predicted"/>
<protein>
    <recommendedName>
        <fullName evidence="4">PilZ domain-containing protein</fullName>
    </recommendedName>
</protein>
<dbReference type="Proteomes" id="UP000996601">
    <property type="component" value="Unassembled WGS sequence"/>
</dbReference>
<evidence type="ECO:0000313" key="2">
    <source>
        <dbReference type="EMBL" id="MCQ4629267.1"/>
    </source>
</evidence>
<dbReference type="EMBL" id="WHSB02000001">
    <property type="protein sequence ID" value="MCQ4629267.1"/>
    <property type="molecule type" value="Genomic_DNA"/>
</dbReference>
<organism evidence="2 3">
    <name type="scientific">Shinella lacus</name>
    <dbReference type="NCBI Taxonomy" id="2654216"/>
    <lineage>
        <taxon>Bacteria</taxon>
        <taxon>Pseudomonadati</taxon>
        <taxon>Pseudomonadota</taxon>
        <taxon>Alphaproteobacteria</taxon>
        <taxon>Hyphomicrobiales</taxon>
        <taxon>Rhizobiaceae</taxon>
        <taxon>Shinella</taxon>
    </lineage>
</organism>
<accession>A0ABT1R273</accession>
<keyword evidence="3" id="KW-1185">Reference proteome</keyword>
<feature type="region of interest" description="Disordered" evidence="1">
    <location>
        <begin position="1"/>
        <end position="41"/>
    </location>
</feature>
<name>A0ABT1R273_9HYPH</name>
<comment type="caution">
    <text evidence="2">The sequence shown here is derived from an EMBL/GenBank/DDBJ whole genome shotgun (WGS) entry which is preliminary data.</text>
</comment>
<sequence>MRLSRSSPMVSPETEERQHDKDDDDEADNVDNPVHDGTPFDWEDERRFRVEVPINCPLQIHDAFCLTLNSLACGFRFEAKATGQLKLRPQEFATYRLWIDLY</sequence>